<evidence type="ECO:0000256" key="1">
    <source>
        <dbReference type="ARBA" id="ARBA00004162"/>
    </source>
</evidence>
<evidence type="ECO:0000256" key="7">
    <source>
        <dbReference type="ARBA" id="ARBA00022927"/>
    </source>
</evidence>
<dbReference type="AlphaFoldDB" id="A0A9D2DDT9"/>
<name>A0A9D2DDT9_9BACT</name>
<sequence>MNFATMIYLAAAPQQAQGGGLSFIIMMVLIFVVMYFFMIRPQQKRQKELNNFRNSLEAGQKVITAGGIYGKIKEVKETYVLLEIDNNVHIRVDKSMIMKDPGELQQPQK</sequence>
<comment type="subcellular location">
    <subcellularLocation>
        <location evidence="1">Cell membrane</location>
        <topology evidence="1">Single-pass membrane protein</topology>
    </subcellularLocation>
</comment>
<keyword evidence="5" id="KW-1003">Cell membrane</keyword>
<protein>
    <recommendedName>
        <fullName evidence="3">Sec translocon accessory complex subunit YajC</fullName>
    </recommendedName>
</protein>
<keyword evidence="7" id="KW-0653">Protein transport</keyword>
<evidence type="ECO:0000256" key="9">
    <source>
        <dbReference type="ARBA" id="ARBA00023010"/>
    </source>
</evidence>
<gene>
    <name evidence="12" type="primary">yajC</name>
    <name evidence="12" type="ORF">H9816_04390</name>
</gene>
<keyword evidence="6 11" id="KW-0812">Transmembrane</keyword>
<feature type="transmembrane region" description="Helical" evidence="11">
    <location>
        <begin position="20"/>
        <end position="39"/>
    </location>
</feature>
<dbReference type="NCBIfam" id="TIGR00739">
    <property type="entry name" value="yajC"/>
    <property type="match status" value="1"/>
</dbReference>
<comment type="caution">
    <text evidence="12">The sequence shown here is derived from an EMBL/GenBank/DDBJ whole genome shotgun (WGS) entry which is preliminary data.</text>
</comment>
<evidence type="ECO:0000256" key="3">
    <source>
        <dbReference type="ARBA" id="ARBA00014962"/>
    </source>
</evidence>
<evidence type="ECO:0000256" key="10">
    <source>
        <dbReference type="ARBA" id="ARBA00023136"/>
    </source>
</evidence>
<dbReference type="PRINTS" id="PR01853">
    <property type="entry name" value="YAJCTRNLCASE"/>
</dbReference>
<dbReference type="Pfam" id="PF02699">
    <property type="entry name" value="YajC"/>
    <property type="match status" value="1"/>
</dbReference>
<accession>A0A9D2DDT9</accession>
<reference evidence="12" key="2">
    <citation type="submission" date="2021-04" db="EMBL/GenBank/DDBJ databases">
        <authorList>
            <person name="Gilroy R."/>
        </authorList>
    </citation>
    <scope>NUCLEOTIDE SEQUENCE</scope>
    <source>
        <strain evidence="12">ChiHjej11B10-19426</strain>
    </source>
</reference>
<evidence type="ECO:0000313" key="12">
    <source>
        <dbReference type="EMBL" id="HIZ15128.1"/>
    </source>
</evidence>
<keyword evidence="8 11" id="KW-1133">Transmembrane helix</keyword>
<dbReference type="Proteomes" id="UP000824014">
    <property type="component" value="Unassembled WGS sequence"/>
</dbReference>
<evidence type="ECO:0000256" key="2">
    <source>
        <dbReference type="ARBA" id="ARBA00006742"/>
    </source>
</evidence>
<evidence type="ECO:0000256" key="4">
    <source>
        <dbReference type="ARBA" id="ARBA00022448"/>
    </source>
</evidence>
<evidence type="ECO:0000256" key="11">
    <source>
        <dbReference type="SAM" id="Phobius"/>
    </source>
</evidence>
<evidence type="ECO:0000256" key="5">
    <source>
        <dbReference type="ARBA" id="ARBA00022475"/>
    </source>
</evidence>
<dbReference type="GO" id="GO:0005886">
    <property type="term" value="C:plasma membrane"/>
    <property type="evidence" value="ECO:0007669"/>
    <property type="project" value="UniProtKB-SubCell"/>
</dbReference>
<evidence type="ECO:0000256" key="8">
    <source>
        <dbReference type="ARBA" id="ARBA00022989"/>
    </source>
</evidence>
<evidence type="ECO:0000313" key="13">
    <source>
        <dbReference type="Proteomes" id="UP000824014"/>
    </source>
</evidence>
<reference evidence="12" key="1">
    <citation type="journal article" date="2021" name="PeerJ">
        <title>Extensive microbial diversity within the chicken gut microbiome revealed by metagenomics and culture.</title>
        <authorList>
            <person name="Gilroy R."/>
            <person name="Ravi A."/>
            <person name="Getino M."/>
            <person name="Pursley I."/>
            <person name="Horton D.L."/>
            <person name="Alikhan N.F."/>
            <person name="Baker D."/>
            <person name="Gharbi K."/>
            <person name="Hall N."/>
            <person name="Watson M."/>
            <person name="Adriaenssens E.M."/>
            <person name="Foster-Nyarko E."/>
            <person name="Jarju S."/>
            <person name="Secka A."/>
            <person name="Antonio M."/>
            <person name="Oren A."/>
            <person name="Chaudhuri R.R."/>
            <person name="La Ragione R."/>
            <person name="Hildebrand F."/>
            <person name="Pallen M.J."/>
        </authorList>
    </citation>
    <scope>NUCLEOTIDE SEQUENCE</scope>
    <source>
        <strain evidence="12">ChiHjej11B10-19426</strain>
    </source>
</reference>
<dbReference type="PANTHER" id="PTHR33909:SF1">
    <property type="entry name" value="SEC TRANSLOCON ACCESSORY COMPLEX SUBUNIT YAJC"/>
    <property type="match status" value="1"/>
</dbReference>
<evidence type="ECO:0000256" key="6">
    <source>
        <dbReference type="ARBA" id="ARBA00022692"/>
    </source>
</evidence>
<proteinExistence type="inferred from homology"/>
<dbReference type="SMART" id="SM01323">
    <property type="entry name" value="YajC"/>
    <property type="match status" value="1"/>
</dbReference>
<organism evidence="12 13">
    <name type="scientific">Candidatus Tidjanibacter faecipullorum</name>
    <dbReference type="NCBI Taxonomy" id="2838766"/>
    <lineage>
        <taxon>Bacteria</taxon>
        <taxon>Pseudomonadati</taxon>
        <taxon>Bacteroidota</taxon>
        <taxon>Bacteroidia</taxon>
        <taxon>Bacteroidales</taxon>
        <taxon>Rikenellaceae</taxon>
        <taxon>Tidjanibacter</taxon>
    </lineage>
</organism>
<comment type="similarity">
    <text evidence="2">Belongs to the YajC family.</text>
</comment>
<dbReference type="EMBL" id="DXCC01000014">
    <property type="protein sequence ID" value="HIZ15128.1"/>
    <property type="molecule type" value="Genomic_DNA"/>
</dbReference>
<keyword evidence="9" id="KW-0811">Translocation</keyword>
<dbReference type="PANTHER" id="PTHR33909">
    <property type="entry name" value="SEC TRANSLOCON ACCESSORY COMPLEX SUBUNIT YAJC"/>
    <property type="match status" value="1"/>
</dbReference>
<dbReference type="InterPro" id="IPR003849">
    <property type="entry name" value="Preprotein_translocase_YajC"/>
</dbReference>
<keyword evidence="4" id="KW-0813">Transport</keyword>
<keyword evidence="10 11" id="KW-0472">Membrane</keyword>
<dbReference type="GO" id="GO:0015031">
    <property type="term" value="P:protein transport"/>
    <property type="evidence" value="ECO:0007669"/>
    <property type="project" value="UniProtKB-KW"/>
</dbReference>